<dbReference type="InterPro" id="IPR002401">
    <property type="entry name" value="Cyt_P450_E_grp-I"/>
</dbReference>
<dbReference type="PRINTS" id="PR00385">
    <property type="entry name" value="P450"/>
</dbReference>
<dbReference type="Gene3D" id="1.10.630.10">
    <property type="entry name" value="Cytochrome P450"/>
    <property type="match status" value="2"/>
</dbReference>
<reference evidence="6 7" key="2">
    <citation type="submission" date="2024-10" db="EMBL/GenBank/DDBJ databases">
        <authorList>
            <person name="Ryan C."/>
        </authorList>
    </citation>
    <scope>NUCLEOTIDE SEQUENCE [LARGE SCALE GENOMIC DNA]</scope>
</reference>
<dbReference type="InterPro" id="IPR036396">
    <property type="entry name" value="Cyt_P450_sf"/>
</dbReference>
<feature type="binding site" description="axial binding residue" evidence="4">
    <location>
        <position position="438"/>
    </location>
    <ligand>
        <name>heme</name>
        <dbReference type="ChEBI" id="CHEBI:30413"/>
    </ligand>
    <ligandPart>
        <name>Fe</name>
        <dbReference type="ChEBI" id="CHEBI:18248"/>
    </ligandPart>
</feature>
<dbReference type="SUPFAM" id="SSF48264">
    <property type="entry name" value="Cytochrome P450"/>
    <property type="match status" value="1"/>
</dbReference>
<dbReference type="Pfam" id="PF00067">
    <property type="entry name" value="p450"/>
    <property type="match status" value="2"/>
</dbReference>
<evidence type="ECO:0000313" key="6">
    <source>
        <dbReference type="EMBL" id="CAL5065027.1"/>
    </source>
</evidence>
<keyword evidence="5" id="KW-0560">Oxidoreductase</keyword>
<dbReference type="AlphaFoldDB" id="A0ABC9EYT3"/>
<dbReference type="PANTHER" id="PTHR47955">
    <property type="entry name" value="CYTOCHROME P450 FAMILY 71 PROTEIN"/>
    <property type="match status" value="1"/>
</dbReference>
<organism evidence="6 7">
    <name type="scientific">Urochloa decumbens</name>
    <dbReference type="NCBI Taxonomy" id="240449"/>
    <lineage>
        <taxon>Eukaryota</taxon>
        <taxon>Viridiplantae</taxon>
        <taxon>Streptophyta</taxon>
        <taxon>Embryophyta</taxon>
        <taxon>Tracheophyta</taxon>
        <taxon>Spermatophyta</taxon>
        <taxon>Magnoliopsida</taxon>
        <taxon>Liliopsida</taxon>
        <taxon>Poales</taxon>
        <taxon>Poaceae</taxon>
        <taxon>PACMAD clade</taxon>
        <taxon>Panicoideae</taxon>
        <taxon>Panicodae</taxon>
        <taxon>Paniceae</taxon>
        <taxon>Melinidinae</taxon>
        <taxon>Urochloa</taxon>
    </lineage>
</organism>
<dbReference type="GO" id="GO:0046872">
    <property type="term" value="F:metal ion binding"/>
    <property type="evidence" value="ECO:0007669"/>
    <property type="project" value="UniProtKB-KW"/>
</dbReference>
<dbReference type="PROSITE" id="PS00086">
    <property type="entry name" value="CYTOCHROME_P450"/>
    <property type="match status" value="1"/>
</dbReference>
<comment type="similarity">
    <text evidence="1 5">Belongs to the cytochrome P450 family.</text>
</comment>
<sequence>MNQVVLVLFLFLFPILVALLLLLRFVTVITRTRRSSPGNGNNGGLPPSPPGQLPIIGHLHLVTVGSHPPHVSLREIAARHGGLALLRLGQVPNLVVSSPRAAEAVLRAHDHAFASRPPSAAADILVGGAGGPYDVAWAPYGDYWRQARKLVAAHLLSARKVHSLRRARQEEVRRALAGVAAAAAAGGAVDVAEVVGAFVNDVVCAAVSGRSLLLRELILDNTRLLGGFNSICDYFPIVAMLLRPILCAGTTRLKKRWNVLLDQIIDEHVMAAKSLHEDHNNQREEDSRDFIDVLLSLQQEYCLTRDQVKAILMDMFVAGTDTSNTPKGQEMVTEEDLDSMTYLKAVVKETLRLHPPTPLMLPRISMDKCDVDGYTIPAGTRVIVNAWALGRDPKSWDKADEFMPERFIGCGSTTSSVDDDFKGRDFRFLPFGAGRRICPGINFAVVTVEIMLANLLYCFDWDLPTGMSREDIDMTEAFGLTVRLKEKLLLVPRSLRNVDHT</sequence>
<evidence type="ECO:0000256" key="5">
    <source>
        <dbReference type="RuleBase" id="RU000461"/>
    </source>
</evidence>
<gene>
    <name evidence="6" type="ORF">URODEC1_LOCUS99769</name>
</gene>
<dbReference type="CDD" id="cd11072">
    <property type="entry name" value="CYP71-like"/>
    <property type="match status" value="1"/>
</dbReference>
<proteinExistence type="inferred from homology"/>
<dbReference type="InterPro" id="IPR017972">
    <property type="entry name" value="Cyt_P450_CS"/>
</dbReference>
<keyword evidence="3 4" id="KW-0408">Iron</keyword>
<dbReference type="PANTHER" id="PTHR47955:SF14">
    <property type="entry name" value="OS01G0543600 PROTEIN"/>
    <property type="match status" value="1"/>
</dbReference>
<accession>A0ABC9EYT3</accession>
<comment type="cofactor">
    <cofactor evidence="4">
        <name>heme</name>
        <dbReference type="ChEBI" id="CHEBI:30413"/>
    </cofactor>
</comment>
<name>A0ABC9EYT3_9POAL</name>
<reference evidence="7" key="1">
    <citation type="submission" date="2024-06" db="EMBL/GenBank/DDBJ databases">
        <authorList>
            <person name="Ryan C."/>
        </authorList>
    </citation>
    <scope>NUCLEOTIDE SEQUENCE [LARGE SCALE GENOMIC DNA]</scope>
</reference>
<evidence type="ECO:0000313" key="7">
    <source>
        <dbReference type="Proteomes" id="UP001497457"/>
    </source>
</evidence>
<evidence type="ECO:0008006" key="8">
    <source>
        <dbReference type="Google" id="ProtNLM"/>
    </source>
</evidence>
<keyword evidence="2 4" id="KW-0479">Metal-binding</keyword>
<keyword evidence="4 5" id="KW-0349">Heme</keyword>
<dbReference type="PRINTS" id="PR00463">
    <property type="entry name" value="EP450I"/>
</dbReference>
<dbReference type="GO" id="GO:0004497">
    <property type="term" value="F:monooxygenase activity"/>
    <property type="evidence" value="ECO:0007669"/>
    <property type="project" value="UniProtKB-KW"/>
</dbReference>
<dbReference type="Proteomes" id="UP001497457">
    <property type="component" value="Chromosome 5rd"/>
</dbReference>
<dbReference type="EMBL" id="OZ075115">
    <property type="protein sequence ID" value="CAL5065027.1"/>
    <property type="molecule type" value="Genomic_DNA"/>
</dbReference>
<evidence type="ECO:0000256" key="4">
    <source>
        <dbReference type="PIRSR" id="PIRSR602401-1"/>
    </source>
</evidence>
<keyword evidence="5" id="KW-0503">Monooxygenase</keyword>
<keyword evidence="7" id="KW-1185">Reference proteome</keyword>
<evidence type="ECO:0000256" key="2">
    <source>
        <dbReference type="ARBA" id="ARBA00022723"/>
    </source>
</evidence>
<protein>
    <recommendedName>
        <fullName evidence="8">Cytochrome P450</fullName>
    </recommendedName>
</protein>
<evidence type="ECO:0000256" key="1">
    <source>
        <dbReference type="ARBA" id="ARBA00010617"/>
    </source>
</evidence>
<evidence type="ECO:0000256" key="3">
    <source>
        <dbReference type="ARBA" id="ARBA00023004"/>
    </source>
</evidence>
<dbReference type="InterPro" id="IPR001128">
    <property type="entry name" value="Cyt_P450"/>
</dbReference>